<feature type="domain" description="ATP-grasp" evidence="2">
    <location>
        <begin position="141"/>
        <end position="333"/>
    </location>
</feature>
<organism evidence="3 4">
    <name type="scientific">Staphylococcus xylosus</name>
    <dbReference type="NCBI Taxonomy" id="1288"/>
    <lineage>
        <taxon>Bacteria</taxon>
        <taxon>Bacillati</taxon>
        <taxon>Bacillota</taxon>
        <taxon>Bacilli</taxon>
        <taxon>Bacillales</taxon>
        <taxon>Staphylococcaceae</taxon>
        <taxon>Staphylococcus</taxon>
    </lineage>
</organism>
<reference evidence="3 4" key="1">
    <citation type="submission" date="2019-05" db="EMBL/GenBank/DDBJ databases">
        <title>The metagenome of a microbial culture collection derived from dairy environment covers the genomic content of the human microbiome.</title>
        <authorList>
            <person name="Roder T."/>
            <person name="Wuthrich D."/>
            <person name="Sattari Z."/>
            <person name="Von Ah U."/>
            <person name="Bar C."/>
            <person name="Ronchi F."/>
            <person name="Macpherson A.J."/>
            <person name="Ganal-Vonarburg S.C."/>
            <person name="Bruggmann R."/>
            <person name="Vergeres G."/>
        </authorList>
    </citation>
    <scope>NUCLEOTIDE SEQUENCE [LARGE SCALE GENOMIC DNA]</scope>
    <source>
        <strain evidence="3 4">FAM 20833</strain>
    </source>
</reference>
<evidence type="ECO:0000313" key="3">
    <source>
        <dbReference type="EMBL" id="TLP88779.1"/>
    </source>
</evidence>
<dbReference type="GO" id="GO:0046872">
    <property type="term" value="F:metal ion binding"/>
    <property type="evidence" value="ECO:0007669"/>
    <property type="project" value="InterPro"/>
</dbReference>
<keyword evidence="1" id="KW-0547">Nucleotide-binding</keyword>
<name>A0A5R9AZL8_STAXY</name>
<dbReference type="PANTHER" id="PTHR37018:SF1">
    <property type="entry name" value="CULTURE SPECIFIC PROTEIN, PUTATIVE (AFU_ORTHOLOGUE AFUA_2G00130)-RELATED"/>
    <property type="match status" value="1"/>
</dbReference>
<dbReference type="RefSeq" id="WP_107542705.1">
    <property type="nucleotide sequence ID" value="NZ_CP031275.1"/>
</dbReference>
<evidence type="ECO:0000313" key="4">
    <source>
        <dbReference type="Proteomes" id="UP000307747"/>
    </source>
</evidence>
<dbReference type="Proteomes" id="UP000307747">
    <property type="component" value="Unassembled WGS sequence"/>
</dbReference>
<dbReference type="Gene3D" id="3.30.470.20">
    <property type="entry name" value="ATP-grasp fold, B domain"/>
    <property type="match status" value="1"/>
</dbReference>
<comment type="caution">
    <text evidence="3">The sequence shown here is derived from an EMBL/GenBank/DDBJ whole genome shotgun (WGS) entry which is preliminary data.</text>
</comment>
<accession>A0A5R9AZL8</accession>
<evidence type="ECO:0000259" key="2">
    <source>
        <dbReference type="PROSITE" id="PS50975"/>
    </source>
</evidence>
<protein>
    <submittedName>
        <fullName evidence="3">ATP-grasp domain-containing protein</fullName>
    </submittedName>
</protein>
<dbReference type="InterPro" id="IPR053269">
    <property type="entry name" value="Asp-Met_ligase"/>
</dbReference>
<evidence type="ECO:0000256" key="1">
    <source>
        <dbReference type="PROSITE-ProRule" id="PRU00409"/>
    </source>
</evidence>
<dbReference type="AlphaFoldDB" id="A0A5R9AZL8"/>
<dbReference type="EMBL" id="VBTJ01000004">
    <property type="protein sequence ID" value="TLP88779.1"/>
    <property type="molecule type" value="Genomic_DNA"/>
</dbReference>
<sequence>MTNPSSLRPQLTLSDLYDSSIVYTSRPSYVSNPWLEPEEHQSNFLTGRELIIANQMPVIVHEACVTNKLEILFEAVGKSMPSNIIQFNNQRSYEQVIQDLALNDNKKIYFQYIHGEDIVNKAHYALNKDVFTALNNKARIPEWTNYKYLPKREVIAIDDFEHAVSFWEFPFVLKPGDDLPTAGGYGVMICNNERDLEQAKIRIEQAKSETDTIIIEQKVEIVTNYCVQYAYSKATGIQYIGTSDQITDDYGSYKGNQNTHDVPQSVIQAGREIMEIGVAEGYFGIAGFDLLLDKHGEVFAIDLNFRQNGSTSMLLLEPILRGEYHKFFSYIAPDNCDNEQFFKIIKKYVDKGILFPLSYYDGDWYKDEAVKSRFGCIWHGESKALVESMERQFLEELKKGESHL</sequence>
<dbReference type="InterPro" id="IPR011761">
    <property type="entry name" value="ATP-grasp"/>
</dbReference>
<dbReference type="OrthoDB" id="7839480at2"/>
<dbReference type="SUPFAM" id="SSF56059">
    <property type="entry name" value="Glutathione synthetase ATP-binding domain-like"/>
    <property type="match status" value="1"/>
</dbReference>
<keyword evidence="1" id="KW-0067">ATP-binding</keyword>
<gene>
    <name evidence="3" type="ORF">FEZ53_12715</name>
</gene>
<dbReference type="GO" id="GO:0005524">
    <property type="term" value="F:ATP binding"/>
    <property type="evidence" value="ECO:0007669"/>
    <property type="project" value="UniProtKB-UniRule"/>
</dbReference>
<proteinExistence type="predicted"/>
<dbReference type="PROSITE" id="PS50975">
    <property type="entry name" value="ATP_GRASP"/>
    <property type="match status" value="1"/>
</dbReference>
<dbReference type="PANTHER" id="PTHR37018">
    <property type="entry name" value="CULTURE SPECIFIC PROTEIN, PUTATIVE (AFU_ORTHOLOGUE AFUA_2G00130)-RELATED"/>
    <property type="match status" value="1"/>
</dbReference>